<dbReference type="GeneID" id="19903186"/>
<dbReference type="SUPFAM" id="SSF48537">
    <property type="entry name" value="Phospholipase C/P1 nuclease"/>
    <property type="match status" value="1"/>
</dbReference>
<dbReference type="InterPro" id="IPR008947">
    <property type="entry name" value="PLipase_C/P1_nuclease_dom_sf"/>
</dbReference>
<dbReference type="GO" id="GO:0046872">
    <property type="term" value="F:metal ion binding"/>
    <property type="evidence" value="ECO:0007669"/>
    <property type="project" value="UniProtKB-KW"/>
</dbReference>
<evidence type="ECO:0000256" key="2">
    <source>
        <dbReference type="ARBA" id="ARBA00022722"/>
    </source>
</evidence>
<name>R7YXX9_CONA1</name>
<dbReference type="Proteomes" id="UP000016924">
    <property type="component" value="Unassembled WGS sequence"/>
</dbReference>
<dbReference type="GO" id="GO:0016788">
    <property type="term" value="F:hydrolase activity, acting on ester bonds"/>
    <property type="evidence" value="ECO:0007669"/>
    <property type="project" value="InterPro"/>
</dbReference>
<organism evidence="8 9">
    <name type="scientific">Coniosporium apollinis (strain CBS 100218)</name>
    <name type="common">Rock-inhabiting black yeast</name>
    <dbReference type="NCBI Taxonomy" id="1168221"/>
    <lineage>
        <taxon>Eukaryota</taxon>
        <taxon>Fungi</taxon>
        <taxon>Dikarya</taxon>
        <taxon>Ascomycota</taxon>
        <taxon>Pezizomycotina</taxon>
        <taxon>Dothideomycetes</taxon>
        <taxon>Dothideomycetes incertae sedis</taxon>
        <taxon>Coniosporium</taxon>
    </lineage>
</organism>
<evidence type="ECO:0000256" key="4">
    <source>
        <dbReference type="ARBA" id="ARBA00022759"/>
    </source>
</evidence>
<gene>
    <name evidence="8" type="ORF">W97_05875</name>
</gene>
<protein>
    <submittedName>
        <fullName evidence="8">Uncharacterized protein</fullName>
    </submittedName>
</protein>
<dbReference type="PANTHER" id="PTHR33146:SF26">
    <property type="entry name" value="ENDONUCLEASE 4"/>
    <property type="match status" value="1"/>
</dbReference>
<keyword evidence="3" id="KW-0479">Metal-binding</keyword>
<dbReference type="GO" id="GO:0006308">
    <property type="term" value="P:DNA catabolic process"/>
    <property type="evidence" value="ECO:0007669"/>
    <property type="project" value="InterPro"/>
</dbReference>
<keyword evidence="5" id="KW-0378">Hydrolase</keyword>
<dbReference type="CDD" id="cd11010">
    <property type="entry name" value="S1-P1_nuclease"/>
    <property type="match status" value="1"/>
</dbReference>
<dbReference type="OMA" id="DEIHEWE"/>
<keyword evidence="9" id="KW-1185">Reference proteome</keyword>
<dbReference type="RefSeq" id="XP_007781946.1">
    <property type="nucleotide sequence ID" value="XM_007783756.1"/>
</dbReference>
<keyword evidence="7" id="KW-0325">Glycoprotein</keyword>
<evidence type="ECO:0000313" key="8">
    <source>
        <dbReference type="EMBL" id="EON66629.1"/>
    </source>
</evidence>
<accession>R7YXX9</accession>
<dbReference type="Pfam" id="PF02265">
    <property type="entry name" value="S1-P1_nuclease"/>
    <property type="match status" value="1"/>
</dbReference>
<dbReference type="PANTHER" id="PTHR33146">
    <property type="entry name" value="ENDONUCLEASE 4"/>
    <property type="match status" value="1"/>
</dbReference>
<dbReference type="STRING" id="1168221.R7YXX9"/>
<evidence type="ECO:0000256" key="6">
    <source>
        <dbReference type="ARBA" id="ARBA00023157"/>
    </source>
</evidence>
<proteinExistence type="inferred from homology"/>
<keyword evidence="2" id="KW-0540">Nuclease</keyword>
<reference evidence="9" key="1">
    <citation type="submission" date="2012-06" db="EMBL/GenBank/DDBJ databases">
        <title>The genome sequence of Coniosporium apollinis CBS 100218.</title>
        <authorList>
            <consortium name="The Broad Institute Genome Sequencing Platform"/>
            <person name="Cuomo C."/>
            <person name="Gorbushina A."/>
            <person name="Noack S."/>
            <person name="Walker B."/>
            <person name="Young S.K."/>
            <person name="Zeng Q."/>
            <person name="Gargeya S."/>
            <person name="Fitzgerald M."/>
            <person name="Haas B."/>
            <person name="Abouelleil A."/>
            <person name="Alvarado L."/>
            <person name="Arachchi H.M."/>
            <person name="Berlin A.M."/>
            <person name="Chapman S.B."/>
            <person name="Goldberg J."/>
            <person name="Griggs A."/>
            <person name="Gujja S."/>
            <person name="Hansen M."/>
            <person name="Howarth C."/>
            <person name="Imamovic A."/>
            <person name="Larimer J."/>
            <person name="McCowan C."/>
            <person name="Montmayeur A."/>
            <person name="Murphy C."/>
            <person name="Neiman D."/>
            <person name="Pearson M."/>
            <person name="Priest M."/>
            <person name="Roberts A."/>
            <person name="Saif S."/>
            <person name="Shea T."/>
            <person name="Sisk P."/>
            <person name="Sykes S."/>
            <person name="Wortman J."/>
            <person name="Nusbaum C."/>
            <person name="Birren B."/>
        </authorList>
    </citation>
    <scope>NUCLEOTIDE SEQUENCE [LARGE SCALE GENOMIC DNA]</scope>
    <source>
        <strain evidence="9">CBS 100218</strain>
    </source>
</reference>
<evidence type="ECO:0000256" key="1">
    <source>
        <dbReference type="ARBA" id="ARBA00009547"/>
    </source>
</evidence>
<evidence type="ECO:0000313" key="9">
    <source>
        <dbReference type="Proteomes" id="UP000016924"/>
    </source>
</evidence>
<dbReference type="GO" id="GO:0004519">
    <property type="term" value="F:endonuclease activity"/>
    <property type="evidence" value="ECO:0007669"/>
    <property type="project" value="UniProtKB-KW"/>
</dbReference>
<sequence>MESLATGVITNSSSEFNTRKEALMFLLHFIGDIHQPLHTENASRGGNDIDVCFNNRSRNLHAVWDTDIVLKYRGLPRNSSNDDEKAAAREWADELHSNIQARGIAVEQECNDISDPQTCALGWAMEANKWICRHVLKNGVPWLEDQRNDLARGYYNGAVPIVDELVGKAGVRLAAWLNAIAAAQPSRGNFLVQKADGNEEPVESEEL</sequence>
<dbReference type="Gene3D" id="1.10.575.10">
    <property type="entry name" value="P1 Nuclease"/>
    <property type="match status" value="1"/>
</dbReference>
<dbReference type="AlphaFoldDB" id="R7YXX9"/>
<evidence type="ECO:0000256" key="3">
    <source>
        <dbReference type="ARBA" id="ARBA00022723"/>
    </source>
</evidence>
<evidence type="ECO:0000256" key="7">
    <source>
        <dbReference type="ARBA" id="ARBA00023180"/>
    </source>
</evidence>
<dbReference type="InterPro" id="IPR003154">
    <property type="entry name" value="S1/P1nuclease"/>
</dbReference>
<comment type="similarity">
    <text evidence="1">Belongs to the nuclease type I family.</text>
</comment>
<evidence type="ECO:0000256" key="5">
    <source>
        <dbReference type="ARBA" id="ARBA00022801"/>
    </source>
</evidence>
<dbReference type="HOGENOM" id="CLU_1278421_0_0_1"/>
<dbReference type="GO" id="GO:0003676">
    <property type="term" value="F:nucleic acid binding"/>
    <property type="evidence" value="ECO:0007669"/>
    <property type="project" value="InterPro"/>
</dbReference>
<keyword evidence="4" id="KW-0255">Endonuclease</keyword>
<dbReference type="OrthoDB" id="441446at2759"/>
<dbReference type="eggNOG" id="ENOG502QRXU">
    <property type="taxonomic scope" value="Eukaryota"/>
</dbReference>
<dbReference type="EMBL" id="JH767581">
    <property type="protein sequence ID" value="EON66629.1"/>
    <property type="molecule type" value="Genomic_DNA"/>
</dbReference>
<keyword evidence="6" id="KW-1015">Disulfide bond</keyword>